<proteinExistence type="predicted"/>
<evidence type="ECO:0000313" key="2">
    <source>
        <dbReference type="Proteomes" id="UP000272025"/>
    </source>
</evidence>
<dbReference type="AlphaFoldDB" id="A0A3N2PM08"/>
<evidence type="ECO:0000313" key="1">
    <source>
        <dbReference type="EMBL" id="ROT35562.1"/>
    </source>
</evidence>
<organism evidence="1 2">
    <name type="scientific">Sodiomyces alkalinus (strain CBS 110278 / VKM F-3762 / F11)</name>
    <name type="common">Alkaliphilic filamentous fungus</name>
    <dbReference type="NCBI Taxonomy" id="1314773"/>
    <lineage>
        <taxon>Eukaryota</taxon>
        <taxon>Fungi</taxon>
        <taxon>Dikarya</taxon>
        <taxon>Ascomycota</taxon>
        <taxon>Pezizomycotina</taxon>
        <taxon>Sordariomycetes</taxon>
        <taxon>Hypocreomycetidae</taxon>
        <taxon>Glomerellales</taxon>
        <taxon>Plectosphaerellaceae</taxon>
        <taxon>Sodiomyces</taxon>
    </lineage>
</organism>
<dbReference type="Proteomes" id="UP000272025">
    <property type="component" value="Unassembled WGS sequence"/>
</dbReference>
<keyword evidence="2" id="KW-1185">Reference proteome</keyword>
<gene>
    <name evidence="1" type="ORF">SODALDRAFT_328926</name>
</gene>
<name>A0A3N2PM08_SODAK</name>
<reference evidence="1 2" key="1">
    <citation type="journal article" date="2018" name="Mol. Ecol.">
        <title>The obligate alkalophilic soda-lake fungus Sodiomyces alkalinus has shifted to a protein diet.</title>
        <authorList>
            <person name="Grum-Grzhimaylo A.A."/>
            <person name="Falkoski D.L."/>
            <person name="van den Heuvel J."/>
            <person name="Valero-Jimenez C.A."/>
            <person name="Min B."/>
            <person name="Choi I.G."/>
            <person name="Lipzen A."/>
            <person name="Daum C.G."/>
            <person name="Aanen D.K."/>
            <person name="Tsang A."/>
            <person name="Henrissat B."/>
            <person name="Bilanenko E.N."/>
            <person name="de Vries R.P."/>
            <person name="van Kan J.A.L."/>
            <person name="Grigoriev I.V."/>
            <person name="Debets A.J.M."/>
        </authorList>
    </citation>
    <scope>NUCLEOTIDE SEQUENCE [LARGE SCALE GENOMIC DNA]</scope>
    <source>
        <strain evidence="1 2">F11</strain>
    </source>
</reference>
<dbReference type="EMBL" id="ML119061">
    <property type="protein sequence ID" value="ROT35562.1"/>
    <property type="molecule type" value="Genomic_DNA"/>
</dbReference>
<dbReference type="RefSeq" id="XP_028463368.1">
    <property type="nucleotide sequence ID" value="XM_028610805.1"/>
</dbReference>
<sequence length="71" mass="7806">MTRLRKDEAAAALTTENLRDFSADCSVHLQTRCNNLSPPYPTQPVWPWTRTFSSANQAAPGARAPHPILGT</sequence>
<protein>
    <submittedName>
        <fullName evidence="1">Uncharacterized protein</fullName>
    </submittedName>
</protein>
<accession>A0A3N2PM08</accession>
<dbReference type="GeneID" id="39579283"/>